<name>A0A3E0K765_9BACI</name>
<proteinExistence type="predicted"/>
<dbReference type="AlphaFoldDB" id="A0A3E0K765"/>
<evidence type="ECO:0000313" key="3">
    <source>
        <dbReference type="Proteomes" id="UP000257014"/>
    </source>
</evidence>
<reference evidence="2 3" key="1">
    <citation type="submission" date="2018-03" db="EMBL/GenBank/DDBJ databases">
        <authorList>
            <person name="Keele B.F."/>
        </authorList>
    </citation>
    <scope>NUCLEOTIDE SEQUENCE [LARGE SCALE GENOMIC DNA]</scope>
    <source>
        <strain evidence="2">ZCTH4_d</strain>
    </source>
</reference>
<evidence type="ECO:0000256" key="1">
    <source>
        <dbReference type="SAM" id="MobiDB-lite"/>
    </source>
</evidence>
<comment type="caution">
    <text evidence="2">The sequence shown here is derived from an EMBL/GenBank/DDBJ whole genome shotgun (WGS) entry which is preliminary data.</text>
</comment>
<protein>
    <submittedName>
        <fullName evidence="2">Uncharacterized protein</fullName>
    </submittedName>
</protein>
<accession>A0A3E0K765</accession>
<dbReference type="Proteomes" id="UP000257014">
    <property type="component" value="Unassembled WGS sequence"/>
</dbReference>
<dbReference type="EMBL" id="QEWE01000012">
    <property type="protein sequence ID" value="REJ30019.1"/>
    <property type="molecule type" value="Genomic_DNA"/>
</dbReference>
<feature type="region of interest" description="Disordered" evidence="1">
    <location>
        <begin position="39"/>
        <end position="85"/>
    </location>
</feature>
<sequence>MRNAVPISKKINLGPMAWLRFFLCFTKTFLIGFFETGGRGNGPGRIPRSRRMARSLPTGARRPLTKRSSMPQQKRPLPVRSGNSF</sequence>
<organism evidence="2 3">
    <name type="scientific">Caldibacillus debilis</name>
    <dbReference type="NCBI Taxonomy" id="301148"/>
    <lineage>
        <taxon>Bacteria</taxon>
        <taxon>Bacillati</taxon>
        <taxon>Bacillota</taxon>
        <taxon>Bacilli</taxon>
        <taxon>Bacillales</taxon>
        <taxon>Bacillaceae</taxon>
        <taxon>Caldibacillus</taxon>
    </lineage>
</organism>
<gene>
    <name evidence="2" type="ORF">C6P37_04310</name>
</gene>
<evidence type="ECO:0000313" key="2">
    <source>
        <dbReference type="EMBL" id="REJ30019.1"/>
    </source>
</evidence>